<dbReference type="PANTHER" id="PTHR30126">
    <property type="entry name" value="HTH-TYPE TRANSCRIPTIONAL REGULATOR"/>
    <property type="match status" value="1"/>
</dbReference>
<dbReference type="RefSeq" id="WP_169144489.1">
    <property type="nucleotide sequence ID" value="NZ_JABBGA010000002.1"/>
</dbReference>
<keyword evidence="6" id="KW-1185">Reference proteome</keyword>
<evidence type="ECO:0000256" key="3">
    <source>
        <dbReference type="ARBA" id="ARBA00023163"/>
    </source>
</evidence>
<name>A0A848G186_9RHOO</name>
<dbReference type="AlphaFoldDB" id="A0A848G186"/>
<dbReference type="GO" id="GO:0003700">
    <property type="term" value="F:DNA-binding transcription factor activity"/>
    <property type="evidence" value="ECO:0007669"/>
    <property type="project" value="InterPro"/>
</dbReference>
<sequence>MRTHPAPSPSPVSPTSLQDDGFFSLRITLHTIELLDAVARHGSVASAAEALSIPSSTLVTALQTLEASLGLTLFYPGSAPTQPTPACRALLAEGRLLLQAQAIDGPPIRQRPGP</sequence>
<dbReference type="Gene3D" id="1.10.10.10">
    <property type="entry name" value="Winged helix-like DNA-binding domain superfamily/Winged helix DNA-binding domain"/>
    <property type="match status" value="1"/>
</dbReference>
<organism evidence="5 6">
    <name type="scientific">Zoogloea dura</name>
    <dbReference type="NCBI Taxonomy" id="2728840"/>
    <lineage>
        <taxon>Bacteria</taxon>
        <taxon>Pseudomonadati</taxon>
        <taxon>Pseudomonadota</taxon>
        <taxon>Betaproteobacteria</taxon>
        <taxon>Rhodocyclales</taxon>
        <taxon>Zoogloeaceae</taxon>
        <taxon>Zoogloea</taxon>
    </lineage>
</organism>
<dbReference type="PROSITE" id="PS50931">
    <property type="entry name" value="HTH_LYSR"/>
    <property type="match status" value="1"/>
</dbReference>
<dbReference type="Proteomes" id="UP000580043">
    <property type="component" value="Unassembled WGS sequence"/>
</dbReference>
<dbReference type="GO" id="GO:0000976">
    <property type="term" value="F:transcription cis-regulatory region binding"/>
    <property type="evidence" value="ECO:0007669"/>
    <property type="project" value="TreeGrafter"/>
</dbReference>
<dbReference type="InterPro" id="IPR000847">
    <property type="entry name" value="LysR_HTH_N"/>
</dbReference>
<keyword evidence="2" id="KW-0805">Transcription regulation</keyword>
<keyword evidence="3" id="KW-0804">Transcription</keyword>
<gene>
    <name evidence="5" type="ORF">HHL15_03790</name>
</gene>
<dbReference type="EMBL" id="JABBGA010000002">
    <property type="protein sequence ID" value="NML24846.1"/>
    <property type="molecule type" value="Genomic_DNA"/>
</dbReference>
<reference evidence="5 6" key="1">
    <citation type="submission" date="2020-04" db="EMBL/GenBank/DDBJ databases">
        <title>Zoogloea sp. G-4-1-14 isolated from soil.</title>
        <authorList>
            <person name="Dahal R.H."/>
        </authorList>
    </citation>
    <scope>NUCLEOTIDE SEQUENCE [LARGE SCALE GENOMIC DNA]</scope>
    <source>
        <strain evidence="5 6">G-4-1-14</strain>
    </source>
</reference>
<comment type="caution">
    <text evidence="5">The sequence shown here is derived from an EMBL/GenBank/DDBJ whole genome shotgun (WGS) entry which is preliminary data.</text>
</comment>
<comment type="similarity">
    <text evidence="1">Belongs to the LysR transcriptional regulatory family.</text>
</comment>
<feature type="domain" description="HTH lysR-type" evidence="4">
    <location>
        <begin position="27"/>
        <end position="84"/>
    </location>
</feature>
<dbReference type="InterPro" id="IPR036388">
    <property type="entry name" value="WH-like_DNA-bd_sf"/>
</dbReference>
<protein>
    <submittedName>
        <fullName evidence="5">LysR family transcriptional regulator</fullName>
    </submittedName>
</protein>
<dbReference type="SUPFAM" id="SSF46785">
    <property type="entry name" value="Winged helix' DNA-binding domain"/>
    <property type="match status" value="1"/>
</dbReference>
<evidence type="ECO:0000313" key="6">
    <source>
        <dbReference type="Proteomes" id="UP000580043"/>
    </source>
</evidence>
<dbReference type="Pfam" id="PF00126">
    <property type="entry name" value="HTH_1"/>
    <property type="match status" value="1"/>
</dbReference>
<accession>A0A848G186</accession>
<dbReference type="InterPro" id="IPR036390">
    <property type="entry name" value="WH_DNA-bd_sf"/>
</dbReference>
<proteinExistence type="inferred from homology"/>
<evidence type="ECO:0000256" key="1">
    <source>
        <dbReference type="ARBA" id="ARBA00009437"/>
    </source>
</evidence>
<dbReference type="PANTHER" id="PTHR30126:SF91">
    <property type="entry name" value="LYSR FAMILY TRANSCRIPTIONAL REGULATOR"/>
    <property type="match status" value="1"/>
</dbReference>
<evidence type="ECO:0000313" key="5">
    <source>
        <dbReference type="EMBL" id="NML24846.1"/>
    </source>
</evidence>
<evidence type="ECO:0000259" key="4">
    <source>
        <dbReference type="PROSITE" id="PS50931"/>
    </source>
</evidence>
<evidence type="ECO:0000256" key="2">
    <source>
        <dbReference type="ARBA" id="ARBA00023015"/>
    </source>
</evidence>